<dbReference type="RefSeq" id="WP_150510915.1">
    <property type="nucleotide sequence ID" value="NZ_BMSQ01000004.1"/>
</dbReference>
<dbReference type="EMBL" id="JACHJD010000003">
    <property type="protein sequence ID" value="MBB5103263.1"/>
    <property type="molecule type" value="Genomic_DNA"/>
</dbReference>
<dbReference type="OrthoDB" id="4247618at2"/>
<protein>
    <submittedName>
        <fullName evidence="1">Uncharacterized protein</fullName>
    </submittedName>
</protein>
<evidence type="ECO:0000313" key="2">
    <source>
        <dbReference type="Proteomes" id="UP000549009"/>
    </source>
</evidence>
<comment type="caution">
    <text evidence="1">The sequence shown here is derived from an EMBL/GenBank/DDBJ whole genome shotgun (WGS) entry which is preliminary data.</text>
</comment>
<gene>
    <name evidence="1" type="ORF">FHS40_002316</name>
</gene>
<organism evidence="1 2">
    <name type="scientific">Streptomyces spectabilis</name>
    <dbReference type="NCBI Taxonomy" id="68270"/>
    <lineage>
        <taxon>Bacteria</taxon>
        <taxon>Bacillati</taxon>
        <taxon>Actinomycetota</taxon>
        <taxon>Actinomycetes</taxon>
        <taxon>Kitasatosporales</taxon>
        <taxon>Streptomycetaceae</taxon>
        <taxon>Streptomyces</taxon>
    </lineage>
</organism>
<dbReference type="AlphaFoldDB" id="A0A7W8ARL4"/>
<name>A0A7W8ARL4_STRST</name>
<evidence type="ECO:0000313" key="1">
    <source>
        <dbReference type="EMBL" id="MBB5103263.1"/>
    </source>
</evidence>
<accession>A0A7W8ARL4</accession>
<keyword evidence="2" id="KW-1185">Reference proteome</keyword>
<sequence length="207" mass="22834">MNACGLCERPSEHSYLCPGCARGLAESLDQLPVLHDELVECLVPRRYGFGDIVATRGAAGPRSPLDEDVLDEMNSGHMAAVVHLWRVDVQRVRWPSHGEPPPAGLAADCRWLAMELNWIAAEYVAAGDLAREVSDLERDARSIVGDPAPRPQRLGTCVAVDTGGVVCGAVIKRMPGQTRLRCRWCGYTYETAQDWMRLQHFQPEEVA</sequence>
<proteinExistence type="predicted"/>
<dbReference type="Proteomes" id="UP000549009">
    <property type="component" value="Unassembled WGS sequence"/>
</dbReference>
<reference evidence="1 2" key="1">
    <citation type="submission" date="2020-08" db="EMBL/GenBank/DDBJ databases">
        <title>Genomic Encyclopedia of Type Strains, Phase III (KMG-III): the genomes of soil and plant-associated and newly described type strains.</title>
        <authorList>
            <person name="Whitman W."/>
        </authorList>
    </citation>
    <scope>NUCLEOTIDE SEQUENCE [LARGE SCALE GENOMIC DNA]</scope>
    <source>
        <strain evidence="1 2">CECT 3146</strain>
    </source>
</reference>